<dbReference type="AlphaFoldDB" id="A0A0F9LDT7"/>
<organism evidence="2">
    <name type="scientific">marine sediment metagenome</name>
    <dbReference type="NCBI Taxonomy" id="412755"/>
    <lineage>
        <taxon>unclassified sequences</taxon>
        <taxon>metagenomes</taxon>
        <taxon>ecological metagenomes</taxon>
    </lineage>
</organism>
<reference evidence="2" key="1">
    <citation type="journal article" date="2015" name="Nature">
        <title>Complex archaea that bridge the gap between prokaryotes and eukaryotes.</title>
        <authorList>
            <person name="Spang A."/>
            <person name="Saw J.H."/>
            <person name="Jorgensen S.L."/>
            <person name="Zaremba-Niedzwiedzka K."/>
            <person name="Martijn J."/>
            <person name="Lind A.E."/>
            <person name="van Eijk R."/>
            <person name="Schleper C."/>
            <person name="Guy L."/>
            <person name="Ettema T.J."/>
        </authorList>
    </citation>
    <scope>NUCLEOTIDE SEQUENCE</scope>
</reference>
<name>A0A0F9LDT7_9ZZZZ</name>
<evidence type="ECO:0000313" key="2">
    <source>
        <dbReference type="EMBL" id="KKM91653.1"/>
    </source>
</evidence>
<proteinExistence type="predicted"/>
<sequence>MYWICIVITISIIAIMGIRWICAYKADHIFDKHFRWSRRESDFPEAGREAWEEYNERRKKWLEKQ</sequence>
<accession>A0A0F9LDT7</accession>
<protein>
    <submittedName>
        <fullName evidence="2">Uncharacterized protein</fullName>
    </submittedName>
</protein>
<keyword evidence="1" id="KW-1133">Transmembrane helix</keyword>
<dbReference type="EMBL" id="LAZR01006506">
    <property type="protein sequence ID" value="KKM91653.1"/>
    <property type="molecule type" value="Genomic_DNA"/>
</dbReference>
<evidence type="ECO:0000256" key="1">
    <source>
        <dbReference type="SAM" id="Phobius"/>
    </source>
</evidence>
<comment type="caution">
    <text evidence="2">The sequence shown here is derived from an EMBL/GenBank/DDBJ whole genome shotgun (WGS) entry which is preliminary data.</text>
</comment>
<keyword evidence="1" id="KW-0812">Transmembrane</keyword>
<keyword evidence="1" id="KW-0472">Membrane</keyword>
<gene>
    <name evidence="2" type="ORF">LCGC14_1226420</name>
</gene>
<feature type="transmembrane region" description="Helical" evidence="1">
    <location>
        <begin position="6"/>
        <end position="26"/>
    </location>
</feature>